<sequence length="202" mass="22683">MPEIPDIIPISDLLRGNSDHNQIDTLTISWALHRVIGLSSPANSNKEEELDHQLRSSKAQILFTVSSDLPTAREAASKDRLAEDRRILCQPPSDESLLESLQTVSQMIGGGCTLSELDELQFTKKQDTRQIAFLCYYGGSLGAPQAIMISHYNEIVNLRQLHLFDRLMKDAFAPHYRDNALCLMPFFPPHICRLVAVCHISI</sequence>
<protein>
    <recommendedName>
        <fullName evidence="1">AMP-dependent synthetase/ligase domain-containing protein</fullName>
    </recommendedName>
</protein>
<dbReference type="PANTHER" id="PTHR24096:SF422">
    <property type="entry name" value="BCDNA.GH02901"/>
    <property type="match status" value="1"/>
</dbReference>
<dbReference type="PANTHER" id="PTHR24096">
    <property type="entry name" value="LONG-CHAIN-FATTY-ACID--COA LIGASE"/>
    <property type="match status" value="1"/>
</dbReference>
<dbReference type="EMBL" id="AMGX01000034">
    <property type="protein sequence ID" value="EXJ57732.1"/>
    <property type="molecule type" value="Genomic_DNA"/>
</dbReference>
<dbReference type="OrthoDB" id="6509636at2759"/>
<feature type="domain" description="AMP-dependent synthetase/ligase" evidence="1">
    <location>
        <begin position="45"/>
        <end position="187"/>
    </location>
</feature>
<evidence type="ECO:0000313" key="3">
    <source>
        <dbReference type="Proteomes" id="UP000019471"/>
    </source>
</evidence>
<dbReference type="Proteomes" id="UP000019471">
    <property type="component" value="Unassembled WGS sequence"/>
</dbReference>
<dbReference type="HOGENOM" id="CLU_1354487_0_0_1"/>
<name>W9VPS6_9EURO</name>
<evidence type="ECO:0000259" key="1">
    <source>
        <dbReference type="Pfam" id="PF00501"/>
    </source>
</evidence>
<dbReference type="Pfam" id="PF00501">
    <property type="entry name" value="AMP-binding"/>
    <property type="match status" value="1"/>
</dbReference>
<proteinExistence type="predicted"/>
<evidence type="ECO:0000313" key="2">
    <source>
        <dbReference type="EMBL" id="EXJ57732.1"/>
    </source>
</evidence>
<dbReference type="GeneID" id="19197208"/>
<dbReference type="AlphaFoldDB" id="W9VPS6"/>
<reference evidence="2 3" key="1">
    <citation type="submission" date="2013-03" db="EMBL/GenBank/DDBJ databases">
        <title>The Genome Sequence of Cladophialophora psammophila CBS 110553.</title>
        <authorList>
            <consortium name="The Broad Institute Genomics Platform"/>
            <person name="Cuomo C."/>
            <person name="de Hoog S."/>
            <person name="Gorbushina A."/>
            <person name="Walker B."/>
            <person name="Young S.K."/>
            <person name="Zeng Q."/>
            <person name="Gargeya S."/>
            <person name="Fitzgerald M."/>
            <person name="Haas B."/>
            <person name="Abouelleil A."/>
            <person name="Allen A.W."/>
            <person name="Alvarado L."/>
            <person name="Arachchi H.M."/>
            <person name="Berlin A.M."/>
            <person name="Chapman S.B."/>
            <person name="Gainer-Dewar J."/>
            <person name="Goldberg J."/>
            <person name="Griggs A."/>
            <person name="Gujja S."/>
            <person name="Hansen M."/>
            <person name="Howarth C."/>
            <person name="Imamovic A."/>
            <person name="Ireland A."/>
            <person name="Larimer J."/>
            <person name="McCowan C."/>
            <person name="Murphy C."/>
            <person name="Pearson M."/>
            <person name="Poon T.W."/>
            <person name="Priest M."/>
            <person name="Roberts A."/>
            <person name="Saif S."/>
            <person name="Shea T."/>
            <person name="Sisk P."/>
            <person name="Sykes S."/>
            <person name="Wortman J."/>
            <person name="Nusbaum C."/>
            <person name="Birren B."/>
        </authorList>
    </citation>
    <scope>NUCLEOTIDE SEQUENCE [LARGE SCALE GENOMIC DNA]</scope>
    <source>
        <strain evidence="2 3">CBS 110553</strain>
    </source>
</reference>
<dbReference type="STRING" id="1182543.W9VPS6"/>
<gene>
    <name evidence="2" type="ORF">A1O5_12522</name>
</gene>
<accession>W9VPS6</accession>
<dbReference type="InterPro" id="IPR000873">
    <property type="entry name" value="AMP-dep_synth/lig_dom"/>
</dbReference>
<dbReference type="Gene3D" id="3.40.50.980">
    <property type="match status" value="2"/>
</dbReference>
<keyword evidence="3" id="KW-1185">Reference proteome</keyword>
<dbReference type="SUPFAM" id="SSF56801">
    <property type="entry name" value="Acetyl-CoA synthetase-like"/>
    <property type="match status" value="1"/>
</dbReference>
<comment type="caution">
    <text evidence="2">The sequence shown here is derived from an EMBL/GenBank/DDBJ whole genome shotgun (WGS) entry which is preliminary data.</text>
</comment>
<organism evidence="2 3">
    <name type="scientific">Cladophialophora psammophila CBS 110553</name>
    <dbReference type="NCBI Taxonomy" id="1182543"/>
    <lineage>
        <taxon>Eukaryota</taxon>
        <taxon>Fungi</taxon>
        <taxon>Dikarya</taxon>
        <taxon>Ascomycota</taxon>
        <taxon>Pezizomycotina</taxon>
        <taxon>Eurotiomycetes</taxon>
        <taxon>Chaetothyriomycetidae</taxon>
        <taxon>Chaetothyriales</taxon>
        <taxon>Herpotrichiellaceae</taxon>
        <taxon>Cladophialophora</taxon>
    </lineage>
</organism>
<dbReference type="GO" id="GO:0016405">
    <property type="term" value="F:CoA-ligase activity"/>
    <property type="evidence" value="ECO:0007669"/>
    <property type="project" value="TreeGrafter"/>
</dbReference>
<dbReference type="RefSeq" id="XP_007751281.1">
    <property type="nucleotide sequence ID" value="XM_007753091.1"/>
</dbReference>
<dbReference type="eggNOG" id="KOG1176">
    <property type="taxonomic scope" value="Eukaryota"/>
</dbReference>